<evidence type="ECO:0000313" key="2">
    <source>
        <dbReference type="Proteomes" id="UP000319716"/>
    </source>
</evidence>
<comment type="caution">
    <text evidence="1">The sequence shown here is derived from an EMBL/GenBank/DDBJ whole genome shotgun (WGS) entry which is preliminary data.</text>
</comment>
<organism evidence="1 2">
    <name type="scientific">Sporolactobacillus inulinus</name>
    <dbReference type="NCBI Taxonomy" id="2078"/>
    <lineage>
        <taxon>Bacteria</taxon>
        <taxon>Bacillati</taxon>
        <taxon>Bacillota</taxon>
        <taxon>Bacilli</taxon>
        <taxon>Bacillales</taxon>
        <taxon>Sporolactobacillaceae</taxon>
        <taxon>Sporolactobacillus</taxon>
    </lineage>
</organism>
<dbReference type="Proteomes" id="UP000319716">
    <property type="component" value="Unassembled WGS sequence"/>
</dbReference>
<protein>
    <submittedName>
        <fullName evidence="1">Uncharacterized protein</fullName>
    </submittedName>
</protein>
<proteinExistence type="predicted"/>
<gene>
    <name evidence="1" type="ORF">NBRC111894_1303</name>
</gene>
<name>A0A4Y1Z9N2_9BACL</name>
<reference evidence="1 2" key="1">
    <citation type="submission" date="2017-11" db="EMBL/GenBank/DDBJ databases">
        <title>Draft Genome Sequence of Sporolactobacillus inulinus NBRC 111894 Isolated from Koso, a Japanese Sugar-Vegetable Fermented Beverage.</title>
        <authorList>
            <person name="Chiou T.Y."/>
            <person name="Oshima K."/>
            <person name="Suda W."/>
            <person name="Hattori M."/>
            <person name="Takahashi T."/>
        </authorList>
    </citation>
    <scope>NUCLEOTIDE SEQUENCE [LARGE SCALE GENOMIC DNA]</scope>
    <source>
        <strain evidence="1 2">NBRC111894</strain>
    </source>
</reference>
<sequence>MFKDQYIYPAVIAKANDQFTITFLDFPDTQVKAKTIEDGLHKQKKRWHMFSLTMKKERRTRLRLQSYLRLKKRTRINLLRSLIHGCLLFARKWNIKP</sequence>
<accession>A0A4Y1Z9N2</accession>
<dbReference type="Gene3D" id="3.30.160.250">
    <property type="match status" value="1"/>
</dbReference>
<evidence type="ECO:0000313" key="1">
    <source>
        <dbReference type="EMBL" id="GAY75749.1"/>
    </source>
</evidence>
<dbReference type="AlphaFoldDB" id="A0A4Y1Z9N2"/>
<dbReference type="EMBL" id="BEXB01000008">
    <property type="protein sequence ID" value="GAY75749.1"/>
    <property type="molecule type" value="Genomic_DNA"/>
</dbReference>
<dbReference type="RefSeq" id="WP_262392376.1">
    <property type="nucleotide sequence ID" value="NZ_BEXB01000008.1"/>
</dbReference>